<dbReference type="Proteomes" id="UP001482231">
    <property type="component" value="Unassembled WGS sequence"/>
</dbReference>
<comment type="caution">
    <text evidence="1">The sequence shown here is derived from an EMBL/GenBank/DDBJ whole genome shotgun (WGS) entry which is preliminary data.</text>
</comment>
<name>A0ABV0EDM6_9BURK</name>
<dbReference type="EMBL" id="JBAJEX010000003">
    <property type="protein sequence ID" value="MEO1766765.1"/>
    <property type="molecule type" value="Genomic_DNA"/>
</dbReference>
<keyword evidence="2" id="KW-1185">Reference proteome</keyword>
<evidence type="ECO:0000313" key="1">
    <source>
        <dbReference type="EMBL" id="MEO1766765.1"/>
    </source>
</evidence>
<protein>
    <recommendedName>
        <fullName evidence="3">XRE family transcriptional regulator</fullName>
    </recommendedName>
</protein>
<proteinExistence type="predicted"/>
<reference evidence="1 2" key="1">
    <citation type="submission" date="2024-02" db="EMBL/GenBank/DDBJ databases">
        <title>New thermophilic sulfur-oxidizing bacteria from a hot springs of the Uzon caldera (Kamchatka, Russia).</title>
        <authorList>
            <person name="Dukat A.M."/>
            <person name="Elcheninov A.G."/>
            <person name="Frolov E.N."/>
        </authorList>
    </citation>
    <scope>NUCLEOTIDE SEQUENCE [LARGE SCALE GENOMIC DNA]</scope>
    <source>
        <strain evidence="1 2">AK1</strain>
    </source>
</reference>
<accession>A0ABV0EDM6</accession>
<evidence type="ECO:0008006" key="3">
    <source>
        <dbReference type="Google" id="ProtNLM"/>
    </source>
</evidence>
<dbReference type="RefSeq" id="WP_347307872.1">
    <property type="nucleotide sequence ID" value="NZ_JBAJEX010000003.1"/>
</dbReference>
<gene>
    <name evidence="1" type="ORF">V6E02_06015</name>
</gene>
<evidence type="ECO:0000313" key="2">
    <source>
        <dbReference type="Proteomes" id="UP001482231"/>
    </source>
</evidence>
<sequence length="75" mass="8216">MRLEDVALVLGCSKAAASMVKNGKYDRPGSDLPERYAALVRLVDAVRGADRDAVLRQVCMECERQDCTGCRLADI</sequence>
<organism evidence="1 2">
    <name type="scientific">Thiobacter aerophilum</name>
    <dbReference type="NCBI Taxonomy" id="3121275"/>
    <lineage>
        <taxon>Bacteria</taxon>
        <taxon>Pseudomonadati</taxon>
        <taxon>Pseudomonadota</taxon>
        <taxon>Betaproteobacteria</taxon>
        <taxon>Burkholderiales</taxon>
        <taxon>Thiobacteraceae</taxon>
        <taxon>Thiobacter</taxon>
    </lineage>
</organism>